<evidence type="ECO:0000313" key="2">
    <source>
        <dbReference type="EMBL" id="OLQ75539.1"/>
    </source>
</evidence>
<protein>
    <recommendedName>
        <fullName evidence="1">Transposase DDE domain-containing protein</fullName>
    </recommendedName>
</protein>
<dbReference type="AlphaFoldDB" id="A0A1Q9GLX3"/>
<name>A0A1Q9GLX3_9GAMM</name>
<feature type="domain" description="Transposase DDE" evidence="1">
    <location>
        <begin position="53"/>
        <end position="154"/>
    </location>
</feature>
<evidence type="ECO:0000259" key="1">
    <source>
        <dbReference type="Pfam" id="PF13751"/>
    </source>
</evidence>
<proteinExistence type="predicted"/>
<comment type="caution">
    <text evidence="2">The sequence shown here is derived from an EMBL/GenBank/DDBJ whole genome shotgun (WGS) entry which is preliminary data.</text>
</comment>
<organism evidence="2 3">
    <name type="scientific">Photobacterium proteolyticum</name>
    <dbReference type="NCBI Taxonomy" id="1903952"/>
    <lineage>
        <taxon>Bacteria</taxon>
        <taxon>Pseudomonadati</taxon>
        <taxon>Pseudomonadota</taxon>
        <taxon>Gammaproteobacteria</taxon>
        <taxon>Vibrionales</taxon>
        <taxon>Vibrionaceae</taxon>
        <taxon>Photobacterium</taxon>
    </lineage>
</organism>
<accession>A0A1Q9GLX3</accession>
<sequence length="154" mass="17854">MGIDAGYFTAPVAESLERRDILGVFGYRRPSRTKNTLKKKQFIYNKEADIYCCPAGQGLIYKTTSRDGYREYHSALKECAFCSVRSDCTQSKNMEKVVTRHIHLGAVERVNQMRLSTYGKKTYRRRSEMVERSFADSKQHHTHSYAHFRSLAKV</sequence>
<dbReference type="EMBL" id="MJIL01000075">
    <property type="protein sequence ID" value="OLQ75539.1"/>
    <property type="molecule type" value="Genomic_DNA"/>
</dbReference>
<dbReference type="Proteomes" id="UP000186905">
    <property type="component" value="Unassembled WGS sequence"/>
</dbReference>
<dbReference type="Pfam" id="PF13751">
    <property type="entry name" value="DDE_Tnp_1_6"/>
    <property type="match status" value="1"/>
</dbReference>
<evidence type="ECO:0000313" key="3">
    <source>
        <dbReference type="Proteomes" id="UP000186905"/>
    </source>
</evidence>
<dbReference type="PANTHER" id="PTHR33408">
    <property type="entry name" value="TRANSPOSASE"/>
    <property type="match status" value="1"/>
</dbReference>
<gene>
    <name evidence="2" type="ORF">BIT28_23210</name>
</gene>
<reference evidence="2 3" key="1">
    <citation type="submission" date="2016-09" db="EMBL/GenBank/DDBJ databases">
        <title>Photobacterium proteolyticum sp. nov. a protease producing bacterium isolated from ocean sediments of Laizhou Bay.</title>
        <authorList>
            <person name="Li Y."/>
        </authorList>
    </citation>
    <scope>NUCLEOTIDE SEQUENCE [LARGE SCALE GENOMIC DNA]</scope>
    <source>
        <strain evidence="2 3">13-12</strain>
    </source>
</reference>
<dbReference type="InterPro" id="IPR025668">
    <property type="entry name" value="Tnp_DDE_dom"/>
</dbReference>
<keyword evidence="3" id="KW-1185">Reference proteome</keyword>